<keyword evidence="1" id="KW-0732">Signal</keyword>
<evidence type="ECO:0000313" key="3">
    <source>
        <dbReference type="Proteomes" id="UP001317629"/>
    </source>
</evidence>
<feature type="chain" id="PRO_5045551327" evidence="1">
    <location>
        <begin position="20"/>
        <end position="134"/>
    </location>
</feature>
<gene>
    <name evidence="2" type="ORF">SS37A_33720</name>
</gene>
<keyword evidence="3" id="KW-1185">Reference proteome</keyword>
<dbReference type="EMBL" id="AP027142">
    <property type="protein sequence ID" value="BDV35843.1"/>
    <property type="molecule type" value="Genomic_DNA"/>
</dbReference>
<proteinExistence type="predicted"/>
<dbReference type="RefSeq" id="WP_281929344.1">
    <property type="nucleotide sequence ID" value="NZ_AP027142.1"/>
</dbReference>
<evidence type="ECO:0000313" key="2">
    <source>
        <dbReference type="EMBL" id="BDV35843.1"/>
    </source>
</evidence>
<reference evidence="2 3" key="1">
    <citation type="journal article" date="2023" name="Int. J. Syst. Evol. Microbiol.">
        <title>Methylocystis iwaonis sp. nov., a type II methane-oxidizing bacterium from surface soil of a rice paddy field in Japan, and emended description of the genus Methylocystis (ex Whittenbury et al. 1970) Bowman et al. 1993.</title>
        <authorList>
            <person name="Kaise H."/>
            <person name="Sawadogo J.B."/>
            <person name="Alam M.S."/>
            <person name="Ueno C."/>
            <person name="Dianou D."/>
            <person name="Shinjo R."/>
            <person name="Asakawa S."/>
        </authorList>
    </citation>
    <scope>NUCLEOTIDE SEQUENCE [LARGE SCALE GENOMIC DNA]</scope>
    <source>
        <strain evidence="2 3">SS37A-Re</strain>
    </source>
</reference>
<accession>A0ABN6VJF8</accession>
<feature type="signal peptide" evidence="1">
    <location>
        <begin position="1"/>
        <end position="19"/>
    </location>
</feature>
<dbReference type="Proteomes" id="UP001317629">
    <property type="component" value="Chromosome"/>
</dbReference>
<sequence length="134" mass="13832">MRFWAVAVAASLVASGAVAKSHKHRKEGELKVAAAASPRDPNGPWIIEATTSVGDCPALIPTGLTVADNKIASASGASLSAWGYVDEDGNIVARFTGQGEHVVRFHGLVRGGKATGAWSSSTDMCGGAWRGEQQ</sequence>
<name>A0ABN6VJF8_9HYPH</name>
<protein>
    <submittedName>
        <fullName evidence="2">Uncharacterized protein</fullName>
    </submittedName>
</protein>
<organism evidence="2 3">
    <name type="scientific">Methylocystis iwaonis</name>
    <dbReference type="NCBI Taxonomy" id="2885079"/>
    <lineage>
        <taxon>Bacteria</taxon>
        <taxon>Pseudomonadati</taxon>
        <taxon>Pseudomonadota</taxon>
        <taxon>Alphaproteobacteria</taxon>
        <taxon>Hyphomicrobiales</taxon>
        <taxon>Methylocystaceae</taxon>
        <taxon>Methylocystis</taxon>
    </lineage>
</organism>
<evidence type="ECO:0000256" key="1">
    <source>
        <dbReference type="SAM" id="SignalP"/>
    </source>
</evidence>